<name>A0ABT0MCP8_9BACL</name>
<protein>
    <submittedName>
        <fullName evidence="2">Uncharacterized protein</fullName>
    </submittedName>
</protein>
<evidence type="ECO:0000313" key="2">
    <source>
        <dbReference type="EMBL" id="MCL1632657.1"/>
    </source>
</evidence>
<accession>A0ABT0MCP8</accession>
<dbReference type="EMBL" id="JAMAST010000019">
    <property type="protein sequence ID" value="MCL1632657.1"/>
    <property type="molecule type" value="Genomic_DNA"/>
</dbReference>
<reference evidence="2 3" key="1">
    <citation type="submission" date="2022-05" db="EMBL/GenBank/DDBJ databases">
        <title>Sporolactobacillus sp nov CPB3-1, isolated from tree bark (Mangifera indica L.).</title>
        <authorList>
            <person name="Phuengjayaem S."/>
            <person name="Tanasupawat S."/>
        </authorList>
    </citation>
    <scope>NUCLEOTIDE SEQUENCE [LARGE SCALE GENOMIC DNA]</scope>
    <source>
        <strain evidence="2 3">CPB3-1</strain>
    </source>
</reference>
<keyword evidence="3" id="KW-1185">Reference proteome</keyword>
<feature type="transmembrane region" description="Helical" evidence="1">
    <location>
        <begin position="48"/>
        <end position="67"/>
    </location>
</feature>
<feature type="transmembrane region" description="Helical" evidence="1">
    <location>
        <begin position="20"/>
        <end position="42"/>
    </location>
</feature>
<evidence type="ECO:0000313" key="3">
    <source>
        <dbReference type="Proteomes" id="UP001203004"/>
    </source>
</evidence>
<keyword evidence="1" id="KW-0812">Transmembrane</keyword>
<evidence type="ECO:0000256" key="1">
    <source>
        <dbReference type="SAM" id="Phobius"/>
    </source>
</evidence>
<keyword evidence="1" id="KW-0472">Membrane</keyword>
<dbReference type="Proteomes" id="UP001203004">
    <property type="component" value="Unassembled WGS sequence"/>
</dbReference>
<comment type="caution">
    <text evidence="2">The sequence shown here is derived from an EMBL/GenBank/DDBJ whole genome shotgun (WGS) entry which is preliminary data.</text>
</comment>
<organism evidence="2 3">
    <name type="scientific">Sporolactobacillus mangiferae</name>
    <dbReference type="NCBI Taxonomy" id="2940498"/>
    <lineage>
        <taxon>Bacteria</taxon>
        <taxon>Bacillati</taxon>
        <taxon>Bacillota</taxon>
        <taxon>Bacilli</taxon>
        <taxon>Bacillales</taxon>
        <taxon>Sporolactobacillaceae</taxon>
        <taxon>Sporolactobacillus</taxon>
    </lineage>
</organism>
<sequence>MIFTKLNAGIGIEHGAETRASSYIIGLFLNCIGLFWEFIGLFLNCIGLFAYCIGLFPMTAGSVLTRAPKNRHRPQ</sequence>
<gene>
    <name evidence="2" type="ORF">M3N64_12080</name>
</gene>
<dbReference type="RefSeq" id="WP_249102622.1">
    <property type="nucleotide sequence ID" value="NZ_JAMAST010000019.1"/>
</dbReference>
<proteinExistence type="predicted"/>
<keyword evidence="1" id="KW-1133">Transmembrane helix</keyword>